<dbReference type="Proteomes" id="UP000261660">
    <property type="component" value="Unplaced"/>
</dbReference>
<dbReference type="GO" id="GO:0044539">
    <property type="term" value="P:long-chain fatty acid import into cell"/>
    <property type="evidence" value="ECO:0007669"/>
    <property type="project" value="TreeGrafter"/>
</dbReference>
<dbReference type="GO" id="GO:0005886">
    <property type="term" value="C:plasma membrane"/>
    <property type="evidence" value="ECO:0007669"/>
    <property type="project" value="TreeGrafter"/>
</dbReference>
<keyword evidence="3" id="KW-0276">Fatty acid metabolism</keyword>
<sequence>MAAVVLKPDQKLDGTKIYNHLVQTLPAYSWPWFLRVQSALDVTETFKQQKVKLVQEGFNPDVTQDPLYFLDVSQKDYILLSESLYEDIVSGNIRL</sequence>
<dbReference type="GO" id="GO:0005324">
    <property type="term" value="F:long-chain fatty acid transmembrane transporter activity"/>
    <property type="evidence" value="ECO:0007669"/>
    <property type="project" value="TreeGrafter"/>
</dbReference>
<accession>A0A3Q3EC35</accession>
<dbReference type="STRING" id="56723.ENSLBEP00000004927"/>
<dbReference type="GO" id="GO:0005789">
    <property type="term" value="C:endoplasmic reticulum membrane"/>
    <property type="evidence" value="ECO:0007669"/>
    <property type="project" value="TreeGrafter"/>
</dbReference>
<evidence type="ECO:0000256" key="1">
    <source>
        <dbReference type="ARBA" id="ARBA00006432"/>
    </source>
</evidence>
<dbReference type="PANTHER" id="PTHR43107">
    <property type="entry name" value="LONG-CHAIN FATTY ACID TRANSPORT PROTEIN"/>
    <property type="match status" value="1"/>
</dbReference>
<organism evidence="5 6">
    <name type="scientific">Labrus bergylta</name>
    <name type="common">ballan wrasse</name>
    <dbReference type="NCBI Taxonomy" id="56723"/>
    <lineage>
        <taxon>Eukaryota</taxon>
        <taxon>Metazoa</taxon>
        <taxon>Chordata</taxon>
        <taxon>Craniata</taxon>
        <taxon>Vertebrata</taxon>
        <taxon>Euteleostomi</taxon>
        <taxon>Actinopterygii</taxon>
        <taxon>Neopterygii</taxon>
        <taxon>Teleostei</taxon>
        <taxon>Neoteleostei</taxon>
        <taxon>Acanthomorphata</taxon>
        <taxon>Eupercaria</taxon>
        <taxon>Labriformes</taxon>
        <taxon>Labridae</taxon>
        <taxon>Labrus</taxon>
    </lineage>
</organism>
<keyword evidence="6" id="KW-1185">Reference proteome</keyword>
<name>A0A3Q3EC35_9LABR</name>
<dbReference type="EC" id="6.2.1.3" evidence="4"/>
<evidence type="ECO:0000313" key="6">
    <source>
        <dbReference type="Proteomes" id="UP000261660"/>
    </source>
</evidence>
<evidence type="ECO:0000256" key="4">
    <source>
        <dbReference type="ARBA" id="ARBA00026121"/>
    </source>
</evidence>
<keyword evidence="2" id="KW-0436">Ligase</keyword>
<comment type="similarity">
    <text evidence="1">Belongs to the ATP-dependent AMP-binding enzyme family.</text>
</comment>
<keyword evidence="3" id="KW-0443">Lipid metabolism</keyword>
<proteinExistence type="inferred from homology"/>
<dbReference type="Gene3D" id="3.30.300.30">
    <property type="match status" value="1"/>
</dbReference>
<evidence type="ECO:0000313" key="5">
    <source>
        <dbReference type="Ensembl" id="ENSLBEP00000004927.1"/>
    </source>
</evidence>
<dbReference type="InParanoid" id="A0A3Q3EC35"/>
<evidence type="ECO:0000256" key="2">
    <source>
        <dbReference type="ARBA" id="ARBA00022598"/>
    </source>
</evidence>
<dbReference type="AlphaFoldDB" id="A0A3Q3EC35"/>
<dbReference type="GO" id="GO:0004467">
    <property type="term" value="F:long-chain fatty acid-CoA ligase activity"/>
    <property type="evidence" value="ECO:0007669"/>
    <property type="project" value="UniProtKB-EC"/>
</dbReference>
<dbReference type="Ensembl" id="ENSLBET00000005196.1">
    <property type="protein sequence ID" value="ENSLBEP00000004927.1"/>
    <property type="gene ID" value="ENSLBEG00000003807.1"/>
</dbReference>
<protein>
    <recommendedName>
        <fullName evidence="4">long-chain-fatty-acid--CoA ligase</fullName>
        <ecNumber evidence="4">6.2.1.3</ecNumber>
    </recommendedName>
</protein>
<dbReference type="GeneTree" id="ENSGT00940000161073"/>
<reference evidence="5" key="1">
    <citation type="submission" date="2025-08" db="UniProtKB">
        <authorList>
            <consortium name="Ensembl"/>
        </authorList>
    </citation>
    <scope>IDENTIFICATION</scope>
</reference>
<dbReference type="SUPFAM" id="SSF56801">
    <property type="entry name" value="Acetyl-CoA synthetase-like"/>
    <property type="match status" value="1"/>
</dbReference>
<reference evidence="5" key="2">
    <citation type="submission" date="2025-09" db="UniProtKB">
        <authorList>
            <consortium name="Ensembl"/>
        </authorList>
    </citation>
    <scope>IDENTIFICATION</scope>
</reference>
<dbReference type="PANTHER" id="PTHR43107:SF16">
    <property type="entry name" value="LONG-CHAIN FATTY ACID TRANSPORT PROTEIN 6-LIKE"/>
    <property type="match status" value="1"/>
</dbReference>
<dbReference type="InterPro" id="IPR045851">
    <property type="entry name" value="AMP-bd_C_sf"/>
</dbReference>
<evidence type="ECO:0000256" key="3">
    <source>
        <dbReference type="ARBA" id="ARBA00022832"/>
    </source>
</evidence>